<dbReference type="STRING" id="35570.A0A1I8Q3Y2"/>
<dbReference type="InterPro" id="IPR001370">
    <property type="entry name" value="BIR_rpt"/>
</dbReference>
<dbReference type="SMART" id="SM00238">
    <property type="entry name" value="BIR"/>
    <property type="match status" value="1"/>
</dbReference>
<dbReference type="PANTHER" id="PTHR46771:SF5">
    <property type="entry name" value="DETERIN"/>
    <property type="match status" value="1"/>
</dbReference>
<dbReference type="SUPFAM" id="SSF57924">
    <property type="entry name" value="Inhibitor of apoptosis (IAP) repeat"/>
    <property type="match status" value="1"/>
</dbReference>
<dbReference type="Gene3D" id="1.10.1170.10">
    <property type="entry name" value="Inhibitor Of Apoptosis Protein (2mihbC-IAP-1), Chain A"/>
    <property type="match status" value="1"/>
</dbReference>
<evidence type="ECO:0000256" key="2">
    <source>
        <dbReference type="ARBA" id="ARBA00022833"/>
    </source>
</evidence>
<dbReference type="GO" id="GO:0046872">
    <property type="term" value="F:metal ion binding"/>
    <property type="evidence" value="ECO:0007669"/>
    <property type="project" value="UniProtKB-KW"/>
</dbReference>
<dbReference type="OrthoDB" id="2196114at2759"/>
<dbReference type="Pfam" id="PF00653">
    <property type="entry name" value="BIR"/>
    <property type="match status" value="1"/>
</dbReference>
<dbReference type="CDD" id="cd00022">
    <property type="entry name" value="BIR"/>
    <property type="match status" value="1"/>
</dbReference>
<dbReference type="InterPro" id="IPR051190">
    <property type="entry name" value="Baculoviral_IAP"/>
</dbReference>
<gene>
    <name evidence="3" type="primary">106080608</name>
</gene>
<dbReference type="EnsemblMetazoa" id="SCAU013642-RA">
    <property type="protein sequence ID" value="SCAU013642-PA"/>
    <property type="gene ID" value="SCAU013642"/>
</dbReference>
<evidence type="ECO:0000256" key="1">
    <source>
        <dbReference type="ARBA" id="ARBA00022723"/>
    </source>
</evidence>
<dbReference type="PROSITE" id="PS50143">
    <property type="entry name" value="BIR_REPEAT_2"/>
    <property type="match status" value="1"/>
</dbReference>
<sequence>MSEKLSDKFNKFQNVFLMEKHRIDSFQKWPYDESVECSITKMAQAGFYWSGNMTDEDTVTCFVCGKTLHGWDPTDDPWKEHAKHAPQCQFVKYGHKEADLTLEEFLNIFSAVGINKMLKDINNIKSNFLARSSSELESFLMEKK</sequence>
<dbReference type="Proteomes" id="UP000095300">
    <property type="component" value="Unassembled WGS sequence"/>
</dbReference>
<dbReference type="PANTHER" id="PTHR46771">
    <property type="entry name" value="DETERIN"/>
    <property type="match status" value="1"/>
</dbReference>
<keyword evidence="4" id="KW-1185">Reference proteome</keyword>
<evidence type="ECO:0000313" key="4">
    <source>
        <dbReference type="Proteomes" id="UP000095300"/>
    </source>
</evidence>
<dbReference type="KEGG" id="scac:106080608"/>
<accession>A0A1I8Q3Y2</accession>
<dbReference type="AlphaFoldDB" id="A0A1I8Q3Y2"/>
<keyword evidence="2" id="KW-0862">Zinc</keyword>
<proteinExistence type="predicted"/>
<evidence type="ECO:0000313" key="3">
    <source>
        <dbReference type="EnsemblMetazoa" id="SCAU013642-PA"/>
    </source>
</evidence>
<name>A0A1I8Q3Y2_STOCA</name>
<reference evidence="3" key="1">
    <citation type="submission" date="2020-05" db="UniProtKB">
        <authorList>
            <consortium name="EnsemblMetazoa"/>
        </authorList>
    </citation>
    <scope>IDENTIFICATION</scope>
    <source>
        <strain evidence="3">USDA</strain>
    </source>
</reference>
<dbReference type="VEuPathDB" id="VectorBase:SCAU013642"/>
<protein>
    <submittedName>
        <fullName evidence="3">Uncharacterized protein</fullName>
    </submittedName>
</protein>
<keyword evidence="1" id="KW-0479">Metal-binding</keyword>
<organism evidence="3 4">
    <name type="scientific">Stomoxys calcitrans</name>
    <name type="common">Stable fly</name>
    <name type="synonym">Conops calcitrans</name>
    <dbReference type="NCBI Taxonomy" id="35570"/>
    <lineage>
        <taxon>Eukaryota</taxon>
        <taxon>Metazoa</taxon>
        <taxon>Ecdysozoa</taxon>
        <taxon>Arthropoda</taxon>
        <taxon>Hexapoda</taxon>
        <taxon>Insecta</taxon>
        <taxon>Pterygota</taxon>
        <taxon>Neoptera</taxon>
        <taxon>Endopterygota</taxon>
        <taxon>Diptera</taxon>
        <taxon>Brachycera</taxon>
        <taxon>Muscomorpha</taxon>
        <taxon>Muscoidea</taxon>
        <taxon>Muscidae</taxon>
        <taxon>Stomoxys</taxon>
    </lineage>
</organism>